<dbReference type="AlphaFoldDB" id="A0A1W1VKC6"/>
<organism evidence="3 4">
    <name type="scientific">Desulfonispora thiosulfatigenes DSM 11270</name>
    <dbReference type="NCBI Taxonomy" id="656914"/>
    <lineage>
        <taxon>Bacteria</taxon>
        <taxon>Bacillati</taxon>
        <taxon>Bacillota</taxon>
        <taxon>Clostridia</taxon>
        <taxon>Eubacteriales</taxon>
        <taxon>Peptococcaceae</taxon>
        <taxon>Desulfonispora</taxon>
    </lineage>
</organism>
<dbReference type="SUPFAM" id="SSF53681">
    <property type="entry name" value="Aspartate/glutamate racemase"/>
    <property type="match status" value="2"/>
</dbReference>
<keyword evidence="2" id="KW-0413">Isomerase</keyword>
<name>A0A1W1VKC6_DESTI</name>
<dbReference type="InterPro" id="IPR001920">
    <property type="entry name" value="Asp/Glu_race"/>
</dbReference>
<evidence type="ECO:0000256" key="1">
    <source>
        <dbReference type="ARBA" id="ARBA00007847"/>
    </source>
</evidence>
<evidence type="ECO:0000313" key="4">
    <source>
        <dbReference type="Proteomes" id="UP000192731"/>
    </source>
</evidence>
<dbReference type="Pfam" id="PF01177">
    <property type="entry name" value="Asp_Glu_race"/>
    <property type="match status" value="1"/>
</dbReference>
<sequence>MSSKTLGIIGGMGPEATVDLMMKIIKKTPAKVEQDHIRVIADNNPHIPCRIKAIMENAESSGPMMVEMAKNLEKAGADFLVIACNTAHYYFKDVEAAVNIPVLNIIDETVKVLLQEKVQKVTLLATKANIYTGLYDKALNQTGIELVLPSEAYQEKVLDVIAKIKAGKYEEARSYTDEIINHCMELGAEAVILGCTELPMAFCDQENLPIYLYDPADIISEVIVTKALN</sequence>
<evidence type="ECO:0000256" key="2">
    <source>
        <dbReference type="ARBA" id="ARBA00023235"/>
    </source>
</evidence>
<evidence type="ECO:0000313" key="3">
    <source>
        <dbReference type="EMBL" id="SMB93743.1"/>
    </source>
</evidence>
<dbReference type="InterPro" id="IPR015942">
    <property type="entry name" value="Asp/Glu/hydantoin_racemase"/>
</dbReference>
<accession>A0A1W1VKC6</accession>
<keyword evidence="4" id="KW-1185">Reference proteome</keyword>
<dbReference type="OrthoDB" id="9803739at2"/>
<gene>
    <name evidence="3" type="ORF">SAMN00017405_0089</name>
</gene>
<dbReference type="PANTHER" id="PTHR21198">
    <property type="entry name" value="GLUTAMATE RACEMASE"/>
    <property type="match status" value="1"/>
</dbReference>
<dbReference type="Proteomes" id="UP000192731">
    <property type="component" value="Unassembled WGS sequence"/>
</dbReference>
<dbReference type="GO" id="GO:0047661">
    <property type="term" value="F:amino-acid racemase activity"/>
    <property type="evidence" value="ECO:0007669"/>
    <property type="project" value="InterPro"/>
</dbReference>
<comment type="similarity">
    <text evidence="1">Belongs to the aspartate/glutamate racemases family.</text>
</comment>
<dbReference type="NCBIfam" id="TIGR00035">
    <property type="entry name" value="asp_race"/>
    <property type="match status" value="1"/>
</dbReference>
<dbReference type="InterPro" id="IPR018187">
    <property type="entry name" value="Asp/Glu_racemase_AS_1"/>
</dbReference>
<reference evidence="3 4" key="1">
    <citation type="submission" date="2017-04" db="EMBL/GenBank/DDBJ databases">
        <authorList>
            <person name="Afonso C.L."/>
            <person name="Miller P.J."/>
            <person name="Scott M.A."/>
            <person name="Spackman E."/>
            <person name="Goraichik I."/>
            <person name="Dimitrov K.M."/>
            <person name="Suarez D.L."/>
            <person name="Swayne D.E."/>
        </authorList>
    </citation>
    <scope>NUCLEOTIDE SEQUENCE [LARGE SCALE GENOMIC DNA]</scope>
    <source>
        <strain evidence="3 4">DSM 11270</strain>
    </source>
</reference>
<dbReference type="Gene3D" id="3.40.50.1860">
    <property type="match status" value="2"/>
</dbReference>
<protein>
    <submittedName>
        <fullName evidence="3">Aspartate racemase</fullName>
    </submittedName>
</protein>
<proteinExistence type="inferred from homology"/>
<dbReference type="InterPro" id="IPR004380">
    <property type="entry name" value="Asp_race"/>
</dbReference>
<dbReference type="PANTHER" id="PTHR21198:SF7">
    <property type="entry name" value="ASPARTATE-GLUTAMATE RACEMASE FAMILY"/>
    <property type="match status" value="1"/>
</dbReference>
<dbReference type="RefSeq" id="WP_084053916.1">
    <property type="nucleotide sequence ID" value="NZ_FWWT01000022.1"/>
</dbReference>
<dbReference type="STRING" id="656914.SAMN00017405_0089"/>
<dbReference type="EMBL" id="FWWT01000022">
    <property type="protein sequence ID" value="SMB93743.1"/>
    <property type="molecule type" value="Genomic_DNA"/>
</dbReference>
<dbReference type="PROSITE" id="PS00923">
    <property type="entry name" value="ASP_GLU_RACEMASE_1"/>
    <property type="match status" value="1"/>
</dbReference>